<feature type="chain" id="PRO_5044796958" description="Membrane-associated protein" evidence="2">
    <location>
        <begin position="20"/>
        <end position="314"/>
    </location>
</feature>
<feature type="transmembrane region" description="Helical" evidence="1">
    <location>
        <begin position="274"/>
        <end position="295"/>
    </location>
</feature>
<protein>
    <recommendedName>
        <fullName evidence="5">Membrane-associated protein</fullName>
    </recommendedName>
</protein>
<evidence type="ECO:0000313" key="4">
    <source>
        <dbReference type="Proteomes" id="UP001530293"/>
    </source>
</evidence>
<evidence type="ECO:0000313" key="3">
    <source>
        <dbReference type="EMBL" id="KAL3758347.1"/>
    </source>
</evidence>
<evidence type="ECO:0000256" key="1">
    <source>
        <dbReference type="SAM" id="Phobius"/>
    </source>
</evidence>
<sequence>MRSILSLGLTAMVASTSSAETTIAILEFGPGGSIHRTTSVADSNNSNTPAAAIVSLWNALHKQSSSSPSSPKQRQLSNHPAGLSVVPDLFTKADAGIILGLQTKSLVSMPTARSLLESNVVEEDMDNNVVGHVSSTSSSRELVQLASSSKELETMTAIDEISTRLQSTAEKAAAGSGVGGVMSTMDTLFVTMDNDNDAALVDEQLGRMLSTLKNDAARSGKTILLHLVIEEEGRNNQHRRLEDNANADASSSSSSSSSSYTNQKSMYEIQSFNLYLWTSVGLFVIISMVMSAFIAMPLMPDTLLFGETAKIGSD</sequence>
<feature type="signal peptide" evidence="2">
    <location>
        <begin position="1"/>
        <end position="19"/>
    </location>
</feature>
<dbReference type="EMBL" id="JALLBG020000233">
    <property type="protein sequence ID" value="KAL3758347.1"/>
    <property type="molecule type" value="Genomic_DNA"/>
</dbReference>
<keyword evidence="4" id="KW-1185">Reference proteome</keyword>
<reference evidence="3 4" key="1">
    <citation type="submission" date="2024-10" db="EMBL/GenBank/DDBJ databases">
        <title>Updated reference genomes for cyclostephanoid diatoms.</title>
        <authorList>
            <person name="Roberts W.R."/>
            <person name="Alverson A.J."/>
        </authorList>
    </citation>
    <scope>NUCLEOTIDE SEQUENCE [LARGE SCALE GENOMIC DNA]</scope>
    <source>
        <strain evidence="3 4">AJA232-27</strain>
    </source>
</reference>
<keyword evidence="1" id="KW-0812">Transmembrane</keyword>
<keyword evidence="2" id="KW-0732">Signal</keyword>
<dbReference type="AlphaFoldDB" id="A0ABD3M829"/>
<evidence type="ECO:0008006" key="5">
    <source>
        <dbReference type="Google" id="ProtNLM"/>
    </source>
</evidence>
<proteinExistence type="predicted"/>
<keyword evidence="1" id="KW-0472">Membrane</keyword>
<dbReference type="Proteomes" id="UP001530293">
    <property type="component" value="Unassembled WGS sequence"/>
</dbReference>
<comment type="caution">
    <text evidence="3">The sequence shown here is derived from an EMBL/GenBank/DDBJ whole genome shotgun (WGS) entry which is preliminary data.</text>
</comment>
<keyword evidence="1" id="KW-1133">Transmembrane helix</keyword>
<organism evidence="3 4">
    <name type="scientific">Discostella pseudostelligera</name>
    <dbReference type="NCBI Taxonomy" id="259834"/>
    <lineage>
        <taxon>Eukaryota</taxon>
        <taxon>Sar</taxon>
        <taxon>Stramenopiles</taxon>
        <taxon>Ochrophyta</taxon>
        <taxon>Bacillariophyta</taxon>
        <taxon>Coscinodiscophyceae</taxon>
        <taxon>Thalassiosirophycidae</taxon>
        <taxon>Stephanodiscales</taxon>
        <taxon>Stephanodiscaceae</taxon>
        <taxon>Discostella</taxon>
    </lineage>
</organism>
<evidence type="ECO:0000256" key="2">
    <source>
        <dbReference type="SAM" id="SignalP"/>
    </source>
</evidence>
<accession>A0ABD3M829</accession>
<name>A0ABD3M829_9STRA</name>
<gene>
    <name evidence="3" type="ORF">ACHAWU_005017</name>
</gene>